<feature type="region of interest" description="Disordered" evidence="1">
    <location>
        <begin position="509"/>
        <end position="533"/>
    </location>
</feature>
<gene>
    <name evidence="2" type="ORF">TWF730_004553</name>
</gene>
<protein>
    <submittedName>
        <fullName evidence="2">Uncharacterized protein</fullName>
    </submittedName>
</protein>
<accession>A0AAV9U142</accession>
<comment type="caution">
    <text evidence="2">The sequence shown here is derived from an EMBL/GenBank/DDBJ whole genome shotgun (WGS) entry which is preliminary data.</text>
</comment>
<feature type="compositionally biased region" description="Polar residues" evidence="1">
    <location>
        <begin position="263"/>
        <end position="282"/>
    </location>
</feature>
<reference evidence="2 3" key="1">
    <citation type="submission" date="2019-10" db="EMBL/GenBank/DDBJ databases">
        <authorList>
            <person name="Palmer J.M."/>
        </authorList>
    </citation>
    <scope>NUCLEOTIDE SEQUENCE [LARGE SCALE GENOMIC DNA]</scope>
    <source>
        <strain evidence="2 3">TWF730</strain>
    </source>
</reference>
<dbReference type="AlphaFoldDB" id="A0AAV9U142"/>
<feature type="compositionally biased region" description="Polar residues" evidence="1">
    <location>
        <begin position="298"/>
        <end position="326"/>
    </location>
</feature>
<dbReference type="Proteomes" id="UP001373714">
    <property type="component" value="Unassembled WGS sequence"/>
</dbReference>
<evidence type="ECO:0000313" key="2">
    <source>
        <dbReference type="EMBL" id="KAK6331471.1"/>
    </source>
</evidence>
<name>A0AAV9U142_9PEZI</name>
<proteinExistence type="predicted"/>
<sequence length="533" mass="58645">MAPAPPFLPTPRVFWLIEPGNGLIVPFVDYTKGWTNFWAAKPVTHLLYKTHPFYRISGYYPEDGESHFGVNPLEVPARDLWRSCVKGCVDTYAYKLNINGSIAKEIIDELSAPQQFEHLAVSFGMDFVMAVEEGTSFSTSGEFRARSFLRLIGATMEQYGEHGARLLILNIVKDPVRVLVDERLREEVFRPVPVDRRLGPDWSKMGDVEEGDPIGYHPNPKTKVPILDPRGFAISIDRLAGVALQQIQDAQLSGPLIMEILGNPSQNTEASNGGNSESSTNFMDIDTGNAGEIPLEQPGQSRQVENSSQQPEQTEQPGQYQEPGQHQQPEALEQEEPQQAESSLRTLEEKQQRLALLLALAYPEGYYLGGPFVNDEPTTVFGNEPSDSASTLIPYDHSRNWPLVNRYFTPSFGNQPMRRQPYRPVYWGATVGGTPVEATGRVESRRTRRATADLTEAPVTASPTQAPVINSTMQAPAITSPTQPPVITSPTQASAGTLPARVTVQVSTEPLGPRGEVGSSGFVFPAQLSDETI</sequence>
<organism evidence="2 3">
    <name type="scientific">Orbilia blumenaviensis</name>
    <dbReference type="NCBI Taxonomy" id="1796055"/>
    <lineage>
        <taxon>Eukaryota</taxon>
        <taxon>Fungi</taxon>
        <taxon>Dikarya</taxon>
        <taxon>Ascomycota</taxon>
        <taxon>Pezizomycotina</taxon>
        <taxon>Orbiliomycetes</taxon>
        <taxon>Orbiliales</taxon>
        <taxon>Orbiliaceae</taxon>
        <taxon>Orbilia</taxon>
    </lineage>
</organism>
<evidence type="ECO:0000256" key="1">
    <source>
        <dbReference type="SAM" id="MobiDB-lite"/>
    </source>
</evidence>
<keyword evidence="3" id="KW-1185">Reference proteome</keyword>
<evidence type="ECO:0000313" key="3">
    <source>
        <dbReference type="Proteomes" id="UP001373714"/>
    </source>
</evidence>
<dbReference type="EMBL" id="JAVHNS010000018">
    <property type="protein sequence ID" value="KAK6331471.1"/>
    <property type="molecule type" value="Genomic_DNA"/>
</dbReference>
<feature type="region of interest" description="Disordered" evidence="1">
    <location>
        <begin position="263"/>
        <end position="347"/>
    </location>
</feature>